<evidence type="ECO:0000313" key="7">
    <source>
        <dbReference type="EMBL" id="MFD1645058.1"/>
    </source>
</evidence>
<dbReference type="InterPro" id="IPR003018">
    <property type="entry name" value="GAF"/>
</dbReference>
<gene>
    <name evidence="7" type="ORF">ACFSBL_05110</name>
</gene>
<comment type="caution">
    <text evidence="7">The sequence shown here is derived from an EMBL/GenBank/DDBJ whole genome shotgun (WGS) entry which is preliminary data.</text>
</comment>
<dbReference type="InterPro" id="IPR050736">
    <property type="entry name" value="Sensor_HK_Regulatory"/>
</dbReference>
<dbReference type="AlphaFoldDB" id="A0ABD6DG40"/>
<dbReference type="CDD" id="cd00130">
    <property type="entry name" value="PAS"/>
    <property type="match status" value="1"/>
</dbReference>
<evidence type="ECO:0000256" key="4">
    <source>
        <dbReference type="ARBA" id="ARBA00022777"/>
    </source>
</evidence>
<dbReference type="Pfam" id="PF13185">
    <property type="entry name" value="GAF_2"/>
    <property type="match status" value="1"/>
</dbReference>
<dbReference type="InterPro" id="IPR013656">
    <property type="entry name" value="PAS_4"/>
</dbReference>
<evidence type="ECO:0000256" key="3">
    <source>
        <dbReference type="ARBA" id="ARBA00022679"/>
    </source>
</evidence>
<keyword evidence="7" id="KW-0067">ATP-binding</keyword>
<dbReference type="SMART" id="SM00387">
    <property type="entry name" value="HATPase_c"/>
    <property type="match status" value="1"/>
</dbReference>
<dbReference type="GO" id="GO:0000160">
    <property type="term" value="P:phosphorelay signal transduction system"/>
    <property type="evidence" value="ECO:0007669"/>
    <property type="project" value="UniProtKB-KW"/>
</dbReference>
<name>A0ABD6DG40_9EURY</name>
<proteinExistence type="predicted"/>
<dbReference type="InterPro" id="IPR036890">
    <property type="entry name" value="HATPase_C_sf"/>
</dbReference>
<dbReference type="SMART" id="SM00388">
    <property type="entry name" value="HisKA"/>
    <property type="match status" value="1"/>
</dbReference>
<accession>A0ABD6DG40</accession>
<dbReference type="InterPro" id="IPR003661">
    <property type="entry name" value="HisK_dim/P_dom"/>
</dbReference>
<feature type="domain" description="Histidine kinase" evidence="6">
    <location>
        <begin position="439"/>
        <end position="634"/>
    </location>
</feature>
<dbReference type="SUPFAM" id="SSF55785">
    <property type="entry name" value="PYP-like sensor domain (PAS domain)"/>
    <property type="match status" value="1"/>
</dbReference>
<comment type="catalytic activity">
    <reaction evidence="1">
        <text>ATP + protein L-histidine = ADP + protein N-phospho-L-histidine.</text>
        <dbReference type="EC" id="2.7.13.3"/>
    </reaction>
</comment>
<evidence type="ECO:0000256" key="1">
    <source>
        <dbReference type="ARBA" id="ARBA00000085"/>
    </source>
</evidence>
<dbReference type="CDD" id="cd00082">
    <property type="entry name" value="HisKA"/>
    <property type="match status" value="1"/>
</dbReference>
<evidence type="ECO:0000259" key="6">
    <source>
        <dbReference type="PROSITE" id="PS50109"/>
    </source>
</evidence>
<dbReference type="PANTHER" id="PTHR43711:SF1">
    <property type="entry name" value="HISTIDINE KINASE 1"/>
    <property type="match status" value="1"/>
</dbReference>
<keyword evidence="7" id="KW-0547">Nucleotide-binding</keyword>
<keyword evidence="5" id="KW-0902">Two-component regulatory system</keyword>
<keyword evidence="8" id="KW-1185">Reference proteome</keyword>
<dbReference type="EC" id="2.7.13.3" evidence="2"/>
<dbReference type="InterPro" id="IPR036097">
    <property type="entry name" value="HisK_dim/P_sf"/>
</dbReference>
<dbReference type="GO" id="GO:0004673">
    <property type="term" value="F:protein histidine kinase activity"/>
    <property type="evidence" value="ECO:0007669"/>
    <property type="project" value="UniProtKB-EC"/>
</dbReference>
<dbReference type="PROSITE" id="PS50109">
    <property type="entry name" value="HIS_KIN"/>
    <property type="match status" value="1"/>
</dbReference>
<dbReference type="RefSeq" id="WP_256400296.1">
    <property type="nucleotide sequence ID" value="NZ_JANHJR010000002.1"/>
</dbReference>
<dbReference type="InterPro" id="IPR029016">
    <property type="entry name" value="GAF-like_dom_sf"/>
</dbReference>
<dbReference type="Gene3D" id="3.30.565.10">
    <property type="entry name" value="Histidine kinase-like ATPase, C-terminal domain"/>
    <property type="match status" value="1"/>
</dbReference>
<dbReference type="NCBIfam" id="TIGR00229">
    <property type="entry name" value="sensory_box"/>
    <property type="match status" value="1"/>
</dbReference>
<dbReference type="SUPFAM" id="SSF55781">
    <property type="entry name" value="GAF domain-like"/>
    <property type="match status" value="1"/>
</dbReference>
<reference evidence="7 8" key="1">
    <citation type="journal article" date="2019" name="Int. J. Syst. Evol. Microbiol.">
        <title>The Global Catalogue of Microorganisms (GCM) 10K type strain sequencing project: providing services to taxonomists for standard genome sequencing and annotation.</title>
        <authorList>
            <consortium name="The Broad Institute Genomics Platform"/>
            <consortium name="The Broad Institute Genome Sequencing Center for Infectious Disease"/>
            <person name="Wu L."/>
            <person name="Ma J."/>
        </authorList>
    </citation>
    <scope>NUCLEOTIDE SEQUENCE [LARGE SCALE GENOMIC DNA]</scope>
    <source>
        <strain evidence="7 8">CGMCC 1.10390</strain>
    </source>
</reference>
<keyword evidence="3" id="KW-0808">Transferase</keyword>
<dbReference type="Gene3D" id="3.30.450.40">
    <property type="match status" value="1"/>
</dbReference>
<dbReference type="InterPro" id="IPR003594">
    <property type="entry name" value="HATPase_dom"/>
</dbReference>
<dbReference type="Pfam" id="PF08448">
    <property type="entry name" value="PAS_4"/>
    <property type="match status" value="1"/>
</dbReference>
<dbReference type="Proteomes" id="UP001597034">
    <property type="component" value="Unassembled WGS sequence"/>
</dbReference>
<dbReference type="SMART" id="SM00065">
    <property type="entry name" value="GAF"/>
    <property type="match status" value="1"/>
</dbReference>
<evidence type="ECO:0000256" key="5">
    <source>
        <dbReference type="ARBA" id="ARBA00023012"/>
    </source>
</evidence>
<sequence>MSSGRPDGDHGRSVCLLRAGSLSIDLTASLHDRDFTVEECELSVGSDAERCFSLLGATADPPDAIVLVTNDPAVLDATQLGSFDPVVVATSDRAVERAVHTGEYPVSGVCRVTDDSAAATLAWVVDSAIEVHEYEVRTERLRVDTALIREVNTAIVRATSQAEIERTVCERLVGTRYTLAWVASGHGSPNEIRAVAGNTDSDSDVLPLATGVDGDGPLATALATHETQVAWNAPLDERFRPDGVDGPFGVAVAPLVYEERCFGLLVVHSPNREDVDEQARELLTDIAENAAHAIQAARDRETVRQSRNRLEAITGAIPDLVIVYDENGRYEEVLTNEPVLGLAESEVLLGRTVHELLPHDTADRVLGAVRDTIETGEGQTIEYSVPFEGETYVWEARTTLLERDGGGRVVFLARDVTEAHAYQAELEAKNERLDEFASFVSHDLRNPLNVAQATLEMVEPSDGDSATYLAEARDALARMADLIEDVLALARQGAVVEDPTRTPLEPVVHRAWATVDSGDAKLDVGPDLGRVLADPDRLQQLFENLFRNSVEHGSTDDDPVTVHVARTPDGFRVVDDGPGIPPENREKVLEHGVTTHDSGTGFGLAIVDRIAAAHGWTVAVVDPPSSDPGACFEIAGVEFV</sequence>
<dbReference type="EMBL" id="JBHUDO010000001">
    <property type="protein sequence ID" value="MFD1645058.1"/>
    <property type="molecule type" value="Genomic_DNA"/>
</dbReference>
<evidence type="ECO:0000313" key="8">
    <source>
        <dbReference type="Proteomes" id="UP001597034"/>
    </source>
</evidence>
<dbReference type="Gene3D" id="3.30.450.20">
    <property type="entry name" value="PAS domain"/>
    <property type="match status" value="1"/>
</dbReference>
<keyword evidence="4" id="KW-0418">Kinase</keyword>
<dbReference type="Pfam" id="PF00512">
    <property type="entry name" value="HisKA"/>
    <property type="match status" value="1"/>
</dbReference>
<dbReference type="SUPFAM" id="SSF55874">
    <property type="entry name" value="ATPase domain of HSP90 chaperone/DNA topoisomerase II/histidine kinase"/>
    <property type="match status" value="1"/>
</dbReference>
<dbReference type="CDD" id="cd00075">
    <property type="entry name" value="HATPase"/>
    <property type="match status" value="1"/>
</dbReference>
<dbReference type="InterPro" id="IPR005467">
    <property type="entry name" value="His_kinase_dom"/>
</dbReference>
<evidence type="ECO:0000256" key="2">
    <source>
        <dbReference type="ARBA" id="ARBA00012438"/>
    </source>
</evidence>
<dbReference type="Gene3D" id="1.10.287.130">
    <property type="match status" value="1"/>
</dbReference>
<dbReference type="SUPFAM" id="SSF47384">
    <property type="entry name" value="Homodimeric domain of signal transducing histidine kinase"/>
    <property type="match status" value="1"/>
</dbReference>
<protein>
    <recommendedName>
        <fullName evidence="2">histidine kinase</fullName>
        <ecNumber evidence="2">2.7.13.3</ecNumber>
    </recommendedName>
</protein>
<dbReference type="Pfam" id="PF02518">
    <property type="entry name" value="HATPase_c"/>
    <property type="match status" value="1"/>
</dbReference>
<dbReference type="PANTHER" id="PTHR43711">
    <property type="entry name" value="TWO-COMPONENT HISTIDINE KINASE"/>
    <property type="match status" value="1"/>
</dbReference>
<dbReference type="InterPro" id="IPR000014">
    <property type="entry name" value="PAS"/>
</dbReference>
<dbReference type="InterPro" id="IPR035965">
    <property type="entry name" value="PAS-like_dom_sf"/>
</dbReference>
<dbReference type="GO" id="GO:0005524">
    <property type="term" value="F:ATP binding"/>
    <property type="evidence" value="ECO:0007669"/>
    <property type="project" value="UniProtKB-KW"/>
</dbReference>
<organism evidence="7 8">
    <name type="scientific">Haloarchaeobius litoreus</name>
    <dbReference type="NCBI Taxonomy" id="755306"/>
    <lineage>
        <taxon>Archaea</taxon>
        <taxon>Methanobacteriati</taxon>
        <taxon>Methanobacteriota</taxon>
        <taxon>Stenosarchaea group</taxon>
        <taxon>Halobacteria</taxon>
        <taxon>Halobacteriales</taxon>
        <taxon>Halorubellaceae</taxon>
        <taxon>Haloarchaeobius</taxon>
    </lineage>
</organism>